<dbReference type="InterPro" id="IPR008966">
    <property type="entry name" value="Adhesion_dom_sf"/>
</dbReference>
<dbReference type="GO" id="GO:0043709">
    <property type="term" value="P:cell adhesion involved in single-species biofilm formation"/>
    <property type="evidence" value="ECO:0007669"/>
    <property type="project" value="TreeGrafter"/>
</dbReference>
<dbReference type="InterPro" id="IPR050263">
    <property type="entry name" value="Bact_Fimbrial_Adh_Pro"/>
</dbReference>
<evidence type="ECO:0000256" key="3">
    <source>
        <dbReference type="ARBA" id="ARBA00022729"/>
    </source>
</evidence>
<dbReference type="EMBL" id="BJXU01000059">
    <property type="protein sequence ID" value="GEN23770.1"/>
    <property type="molecule type" value="Genomic_DNA"/>
</dbReference>
<evidence type="ECO:0000256" key="2">
    <source>
        <dbReference type="ARBA" id="ARBA00006671"/>
    </source>
</evidence>
<sequence length="355" mass="37906">MSRIIHEITRAGWGAMGMLLLLFCAQLALSLPAQAQATANNCSTYQLPASLNLISHINSNSQNGEVINGSRQFATLVVNCSAKFDDGGDGNVCNGTTGWAFISDEGAVYDTAIPYTYRFPGFPPGIGYQALDQHGNPIPIVQSSHDRHDTGVRIRQGYQEIPLAFQLVKLDDSIPSESDFQFRFKVVCNGNEYANRDVNHSRIYVNAHVTSVAQTCRLENPDIQITLPTISSSQLGSAGDTGGGTHFAMKLDCMKNVTAKVFFSDVNYLPNGGSILMPSISTTAGGVAVQMRHAGEPVMLVPGGAATSSGTFIDVKTTDSSEHISVPLEAEYIQSGSTVTAGLVEAQAMVTISYE</sequence>
<comment type="similarity">
    <text evidence="2">Belongs to the fimbrial protein family.</text>
</comment>
<keyword evidence="3 5" id="KW-0732">Signal</keyword>
<feature type="signal peptide" evidence="5">
    <location>
        <begin position="1"/>
        <end position="35"/>
    </location>
</feature>
<reference evidence="8 9" key="1">
    <citation type="submission" date="2016-11" db="EMBL/GenBank/DDBJ databases">
        <authorList>
            <person name="Jaros S."/>
            <person name="Januszkiewicz K."/>
            <person name="Wedrychowicz H."/>
        </authorList>
    </citation>
    <scope>NUCLEOTIDE SEQUENCE [LARGE SCALE GENOMIC DNA]</scope>
    <source>
        <strain evidence="8 9">DSM 4740</strain>
    </source>
</reference>
<name>A0A1M7GFB2_9GAMM</name>
<gene>
    <name evidence="7" type="ORF">HCU01_17190</name>
    <name evidence="8" type="ORF">SAMN05660971_02313</name>
</gene>
<dbReference type="STRING" id="44933.SAMN05660971_02313"/>
<reference evidence="7 10" key="2">
    <citation type="submission" date="2019-07" db="EMBL/GenBank/DDBJ databases">
        <title>Whole genome shotgun sequence of Halomonas cupida NBRC 102219.</title>
        <authorList>
            <person name="Hosoyama A."/>
            <person name="Uohara A."/>
            <person name="Ohji S."/>
            <person name="Ichikawa N."/>
        </authorList>
    </citation>
    <scope>NUCLEOTIDE SEQUENCE [LARGE SCALE GENOMIC DNA]</scope>
    <source>
        <strain evidence="7 10">NBRC 102219</strain>
    </source>
</reference>
<dbReference type="RefSeq" id="WP_084541894.1">
    <property type="nucleotide sequence ID" value="NZ_CP094345.1"/>
</dbReference>
<dbReference type="Proteomes" id="UP000321726">
    <property type="component" value="Unassembled WGS sequence"/>
</dbReference>
<comment type="subcellular location">
    <subcellularLocation>
        <location evidence="1">Fimbrium</location>
    </subcellularLocation>
</comment>
<feature type="domain" description="Fimbrial-type adhesion" evidence="6">
    <location>
        <begin position="207"/>
        <end position="354"/>
    </location>
</feature>
<proteinExistence type="inferred from homology"/>
<dbReference type="Proteomes" id="UP000184123">
    <property type="component" value="Unassembled WGS sequence"/>
</dbReference>
<evidence type="ECO:0000313" key="8">
    <source>
        <dbReference type="EMBL" id="SHM14549.1"/>
    </source>
</evidence>
<evidence type="ECO:0000256" key="5">
    <source>
        <dbReference type="SAM" id="SignalP"/>
    </source>
</evidence>
<dbReference type="GO" id="GO:0009289">
    <property type="term" value="C:pilus"/>
    <property type="evidence" value="ECO:0007669"/>
    <property type="project" value="UniProtKB-SubCell"/>
</dbReference>
<evidence type="ECO:0000259" key="6">
    <source>
        <dbReference type="Pfam" id="PF00419"/>
    </source>
</evidence>
<dbReference type="PANTHER" id="PTHR33420:SF3">
    <property type="entry name" value="FIMBRIAL SUBUNIT ELFA"/>
    <property type="match status" value="1"/>
</dbReference>
<dbReference type="EMBL" id="FRCA01000005">
    <property type="protein sequence ID" value="SHM14549.1"/>
    <property type="molecule type" value="Genomic_DNA"/>
</dbReference>
<dbReference type="SUPFAM" id="SSF49401">
    <property type="entry name" value="Bacterial adhesins"/>
    <property type="match status" value="1"/>
</dbReference>
<dbReference type="AlphaFoldDB" id="A0A1M7GFB2"/>
<dbReference type="InterPro" id="IPR000259">
    <property type="entry name" value="Adhesion_dom_fimbrial"/>
</dbReference>
<dbReference type="Gene3D" id="2.60.40.1090">
    <property type="entry name" value="Fimbrial-type adhesion domain"/>
    <property type="match status" value="1"/>
</dbReference>
<evidence type="ECO:0000313" key="10">
    <source>
        <dbReference type="Proteomes" id="UP000321726"/>
    </source>
</evidence>
<dbReference type="PANTHER" id="PTHR33420">
    <property type="entry name" value="FIMBRIAL SUBUNIT ELFA-RELATED"/>
    <property type="match status" value="1"/>
</dbReference>
<organism evidence="8 9">
    <name type="scientific">Halomonas cupida</name>
    <dbReference type="NCBI Taxonomy" id="44933"/>
    <lineage>
        <taxon>Bacteria</taxon>
        <taxon>Pseudomonadati</taxon>
        <taxon>Pseudomonadota</taxon>
        <taxon>Gammaproteobacteria</taxon>
        <taxon>Oceanospirillales</taxon>
        <taxon>Halomonadaceae</taxon>
        <taxon>Halomonas</taxon>
    </lineage>
</organism>
<dbReference type="InterPro" id="IPR036937">
    <property type="entry name" value="Adhesion_dom_fimbrial_sf"/>
</dbReference>
<protein>
    <submittedName>
        <fullName evidence="8">Pilin (Type 1 fimbria component protein)</fullName>
    </submittedName>
</protein>
<keyword evidence="10" id="KW-1185">Reference proteome</keyword>
<evidence type="ECO:0000256" key="1">
    <source>
        <dbReference type="ARBA" id="ARBA00004561"/>
    </source>
</evidence>
<evidence type="ECO:0000313" key="9">
    <source>
        <dbReference type="Proteomes" id="UP000184123"/>
    </source>
</evidence>
<keyword evidence="4" id="KW-0281">Fimbrium</keyword>
<dbReference type="Pfam" id="PF00419">
    <property type="entry name" value="Fimbrial"/>
    <property type="match status" value="1"/>
</dbReference>
<feature type="chain" id="PRO_5012048377" evidence="5">
    <location>
        <begin position="36"/>
        <end position="355"/>
    </location>
</feature>
<evidence type="ECO:0000256" key="4">
    <source>
        <dbReference type="ARBA" id="ARBA00023263"/>
    </source>
</evidence>
<accession>A0A1M7GFB2</accession>
<evidence type="ECO:0000313" key="7">
    <source>
        <dbReference type="EMBL" id="GEN23770.1"/>
    </source>
</evidence>